<protein>
    <recommendedName>
        <fullName evidence="3">CobQ/CobB/MinD/ParA nucleotide binding domain-containing protein</fullName>
    </recommendedName>
</protein>
<dbReference type="SUPFAM" id="SSF52540">
    <property type="entry name" value="P-loop containing nucleoside triphosphate hydrolases"/>
    <property type="match status" value="1"/>
</dbReference>
<reference evidence="2" key="1">
    <citation type="submission" date="2007-03" db="EMBL/GenBank/DDBJ databases">
        <title>Complete sequence of chromosome 1 of Burkholderia vietnamiensis G4.</title>
        <authorList>
            <consortium name="US DOE Joint Genome Institute"/>
            <person name="Copeland A."/>
            <person name="Lucas S."/>
            <person name="Lapidus A."/>
            <person name="Barry K."/>
            <person name="Detter J.C."/>
            <person name="Glavina del Rio T."/>
            <person name="Hammon N."/>
            <person name="Israni S."/>
            <person name="Dalin E."/>
            <person name="Tice H."/>
            <person name="Pitluck S."/>
            <person name="Chain P."/>
            <person name="Malfatti S."/>
            <person name="Shin M."/>
            <person name="Vergez L."/>
            <person name="Schmutz J."/>
            <person name="Larimer F."/>
            <person name="Land M."/>
            <person name="Hauser L."/>
            <person name="Kyrpides N."/>
            <person name="Tiedje J."/>
            <person name="Richardson P."/>
        </authorList>
    </citation>
    <scope>NUCLEOTIDE SEQUENCE [LARGE SCALE GENOMIC DNA]</scope>
    <source>
        <strain evidence="2">G4 / LMG 22486</strain>
    </source>
</reference>
<dbReference type="KEGG" id="bvi:Bcep1808_2064"/>
<dbReference type="HOGENOM" id="CLU_923401_0_0_4"/>
<dbReference type="AlphaFoldDB" id="A4JFL3"/>
<evidence type="ECO:0000313" key="2">
    <source>
        <dbReference type="Proteomes" id="UP000002287"/>
    </source>
</evidence>
<proteinExistence type="predicted"/>
<accession>A4JFL3</accession>
<gene>
    <name evidence="1" type="ordered locus">Bcep1808_2064</name>
</gene>
<dbReference type="Proteomes" id="UP000002287">
    <property type="component" value="Chromosome 1"/>
</dbReference>
<evidence type="ECO:0008006" key="3">
    <source>
        <dbReference type="Google" id="ProtNLM"/>
    </source>
</evidence>
<organism evidence="1 2">
    <name type="scientific">Burkholderia vietnamiensis (strain G4 / LMG 22486)</name>
    <name type="common">Burkholderia cepacia (strain R1808)</name>
    <dbReference type="NCBI Taxonomy" id="269482"/>
    <lineage>
        <taxon>Bacteria</taxon>
        <taxon>Pseudomonadati</taxon>
        <taxon>Pseudomonadota</taxon>
        <taxon>Betaproteobacteria</taxon>
        <taxon>Burkholderiales</taxon>
        <taxon>Burkholderiaceae</taxon>
        <taxon>Burkholderia</taxon>
        <taxon>Burkholderia cepacia complex</taxon>
    </lineage>
</organism>
<dbReference type="Gene3D" id="3.40.50.300">
    <property type="entry name" value="P-loop containing nucleotide triphosphate hydrolases"/>
    <property type="match status" value="1"/>
</dbReference>
<sequence>MSDNQRTFHFTLSDKGGAGKTFVTDKLVDTLRNRGKPTDSRAAHAEMARRKVAVFDLDAVNLSLASVHGIYTNGHYDLAANMAATVESEFPSGCPVVDARDEQKLGDLFNLLADPNFDFDDAVVDLPGGDQKEFDALTGSLRDLTQGLIDLGFRIVLNYVIDHDPASSAGIAPTLCAWGAGPVLRVMKNFHDQKMISEPFRWYEGELGAGAKPVEIVRLVEGVELAVPHLHWGKKFREQQTASHQPLSQLALSFTERQQRLTFTRQFEAALAASDRELATRSGITPEQIEAVEAMLRKAAA</sequence>
<evidence type="ECO:0000313" key="1">
    <source>
        <dbReference type="EMBL" id="ABO55066.1"/>
    </source>
</evidence>
<dbReference type="EMBL" id="CP000614">
    <property type="protein sequence ID" value="ABO55066.1"/>
    <property type="molecule type" value="Genomic_DNA"/>
</dbReference>
<name>A4JFL3_BURVG</name>
<dbReference type="InterPro" id="IPR027417">
    <property type="entry name" value="P-loop_NTPase"/>
</dbReference>